<dbReference type="InterPro" id="IPR050465">
    <property type="entry name" value="UPF0194_transport"/>
</dbReference>
<feature type="domain" description="CusB-like beta-barrel" evidence="8">
    <location>
        <begin position="243"/>
        <end position="319"/>
    </location>
</feature>
<dbReference type="Pfam" id="PF25954">
    <property type="entry name" value="Beta-barrel_RND_2"/>
    <property type="match status" value="1"/>
</dbReference>
<keyword evidence="5" id="KW-1133">Transmembrane helix</keyword>
<evidence type="ECO:0000313" key="9">
    <source>
        <dbReference type="EMBL" id="MBJ6723960.1"/>
    </source>
</evidence>
<dbReference type="AlphaFoldDB" id="A0A8J7JHL9"/>
<feature type="domain" description="Multidrug resistance protein MdtA-like barrel-sandwich hybrid" evidence="7">
    <location>
        <begin position="79"/>
        <end position="231"/>
    </location>
</feature>
<dbReference type="PANTHER" id="PTHR32347:SF14">
    <property type="entry name" value="EFFLUX SYSTEM COMPONENT YKNX-RELATED"/>
    <property type="match status" value="1"/>
</dbReference>
<keyword evidence="5" id="KW-0472">Membrane</keyword>
<evidence type="ECO:0000313" key="10">
    <source>
        <dbReference type="Proteomes" id="UP000636888"/>
    </source>
</evidence>
<dbReference type="PANTHER" id="PTHR32347">
    <property type="entry name" value="EFFLUX SYSTEM COMPONENT YKNX-RELATED"/>
    <property type="match status" value="1"/>
</dbReference>
<comment type="similarity">
    <text evidence="2">Belongs to the membrane fusion protein (MFP) (TC 8.A.1) family.</text>
</comment>
<gene>
    <name evidence="9" type="ORF">JFN93_04485</name>
</gene>
<protein>
    <submittedName>
        <fullName evidence="9">Efflux RND transporter periplasmic adaptor subunit</fullName>
    </submittedName>
</protein>
<dbReference type="Pfam" id="PF25917">
    <property type="entry name" value="BSH_RND"/>
    <property type="match status" value="1"/>
</dbReference>
<dbReference type="InterPro" id="IPR058624">
    <property type="entry name" value="MdtA-like_HH"/>
</dbReference>
<evidence type="ECO:0000259" key="7">
    <source>
        <dbReference type="Pfam" id="PF25917"/>
    </source>
</evidence>
<dbReference type="Gene3D" id="2.40.30.170">
    <property type="match status" value="1"/>
</dbReference>
<keyword evidence="5" id="KW-0812">Transmembrane</keyword>
<dbReference type="Pfam" id="PF25876">
    <property type="entry name" value="HH_MFP_RND"/>
    <property type="match status" value="1"/>
</dbReference>
<feature type="domain" description="Multidrug resistance protein MdtA-like alpha-helical hairpin" evidence="6">
    <location>
        <begin position="127"/>
        <end position="201"/>
    </location>
</feature>
<evidence type="ECO:0000256" key="2">
    <source>
        <dbReference type="ARBA" id="ARBA00009477"/>
    </source>
</evidence>
<evidence type="ECO:0000256" key="5">
    <source>
        <dbReference type="SAM" id="Phobius"/>
    </source>
</evidence>
<feature type="compositionally biased region" description="Basic and acidic residues" evidence="4">
    <location>
        <begin position="336"/>
        <end position="348"/>
    </location>
</feature>
<dbReference type="Gene3D" id="1.10.287.470">
    <property type="entry name" value="Helix hairpin bin"/>
    <property type="match status" value="1"/>
</dbReference>
<dbReference type="Gene3D" id="2.40.50.100">
    <property type="match status" value="1"/>
</dbReference>
<feature type="compositionally biased region" description="Low complexity" evidence="4">
    <location>
        <begin position="349"/>
        <end position="368"/>
    </location>
</feature>
<organism evidence="9 10">
    <name type="scientific">Geomesophilobacter sediminis</name>
    <dbReference type="NCBI Taxonomy" id="2798584"/>
    <lineage>
        <taxon>Bacteria</taxon>
        <taxon>Pseudomonadati</taxon>
        <taxon>Thermodesulfobacteriota</taxon>
        <taxon>Desulfuromonadia</taxon>
        <taxon>Geobacterales</taxon>
        <taxon>Geobacteraceae</taxon>
        <taxon>Geomesophilobacter</taxon>
    </lineage>
</organism>
<dbReference type="NCBIfam" id="TIGR01730">
    <property type="entry name" value="RND_mfp"/>
    <property type="match status" value="1"/>
</dbReference>
<evidence type="ECO:0000259" key="6">
    <source>
        <dbReference type="Pfam" id="PF25876"/>
    </source>
</evidence>
<dbReference type="FunFam" id="2.40.30.170:FF:000010">
    <property type="entry name" value="Efflux RND transporter periplasmic adaptor subunit"/>
    <property type="match status" value="1"/>
</dbReference>
<dbReference type="SUPFAM" id="SSF111369">
    <property type="entry name" value="HlyD-like secretion proteins"/>
    <property type="match status" value="1"/>
</dbReference>
<dbReference type="GO" id="GO:0022857">
    <property type="term" value="F:transmembrane transporter activity"/>
    <property type="evidence" value="ECO:0007669"/>
    <property type="project" value="InterPro"/>
</dbReference>
<dbReference type="InterPro" id="IPR058625">
    <property type="entry name" value="MdtA-like_BSH"/>
</dbReference>
<sequence length="434" mass="45982">MRAVTAWSPAVSAPAFPFPRSRVKKLILVLVPVVAVLAVAGFFLFKKSPKPQYKTVKIERGSIVSTVSATGTINAVVNVQVGTQVSGTIAKLYVDFNSPVRKGQAIAQIDPALFISAVEQARGNHLNALANVGKAKVVLADAKRTLGRNQKLLEQGIVSQSDLDVAQTAYDTAVAGLSSAEAQVLQTKGALRQAETNLTYSTIRSPVDGIIVSRAVDVGQTVAASFQTPTLFTIAQDLTKMQIETSVDESDISRVRLGQSANFTVDAYPELQFTGTVSQIRNAPVVTQNVVTYVTVISVDNRDLKLKPGMTANVSIVTQKKDGVLKIPSAALRFKPKADKDEKGKKTEGAAVKPSAAKAAAAGKSGAPQPMKPIQHVYQLTPEGTPRAVSVETGISDSKFVEMANGELKEGDEVVVEQVTTGKKAMGSPMGPRF</sequence>
<feature type="transmembrane region" description="Helical" evidence="5">
    <location>
        <begin position="25"/>
        <end position="45"/>
    </location>
</feature>
<dbReference type="InterPro" id="IPR006143">
    <property type="entry name" value="RND_pump_MFP"/>
</dbReference>
<dbReference type="Proteomes" id="UP000636888">
    <property type="component" value="Unassembled WGS sequence"/>
</dbReference>
<name>A0A8J7JHL9_9BACT</name>
<evidence type="ECO:0000259" key="8">
    <source>
        <dbReference type="Pfam" id="PF25954"/>
    </source>
</evidence>
<keyword evidence="3" id="KW-0175">Coiled coil</keyword>
<keyword evidence="10" id="KW-1185">Reference proteome</keyword>
<comment type="caution">
    <text evidence="9">The sequence shown here is derived from an EMBL/GenBank/DDBJ whole genome shotgun (WGS) entry which is preliminary data.</text>
</comment>
<reference evidence="9" key="1">
    <citation type="submission" date="2020-12" db="EMBL/GenBank/DDBJ databases">
        <title>Geomonas sp. Red875, isolated from river sediment.</title>
        <authorList>
            <person name="Xu Z."/>
            <person name="Zhang Z."/>
            <person name="Masuda Y."/>
            <person name="Itoh H."/>
            <person name="Senoo K."/>
        </authorList>
    </citation>
    <scope>NUCLEOTIDE SEQUENCE</scope>
    <source>
        <strain evidence="9">Red875</strain>
    </source>
</reference>
<feature type="region of interest" description="Disordered" evidence="4">
    <location>
        <begin position="336"/>
        <end position="371"/>
    </location>
</feature>
<dbReference type="GO" id="GO:0016020">
    <property type="term" value="C:membrane"/>
    <property type="evidence" value="ECO:0007669"/>
    <property type="project" value="InterPro"/>
</dbReference>
<proteinExistence type="inferred from homology"/>
<comment type="subcellular location">
    <subcellularLocation>
        <location evidence="1">Cell envelope</location>
    </subcellularLocation>
</comment>
<dbReference type="EMBL" id="JAEMHM010000003">
    <property type="protein sequence ID" value="MBJ6723960.1"/>
    <property type="molecule type" value="Genomic_DNA"/>
</dbReference>
<evidence type="ECO:0000256" key="3">
    <source>
        <dbReference type="ARBA" id="ARBA00023054"/>
    </source>
</evidence>
<accession>A0A8J7JHL9</accession>
<evidence type="ECO:0000256" key="1">
    <source>
        <dbReference type="ARBA" id="ARBA00004196"/>
    </source>
</evidence>
<dbReference type="InterPro" id="IPR058792">
    <property type="entry name" value="Beta-barrel_RND_2"/>
</dbReference>
<evidence type="ECO:0000256" key="4">
    <source>
        <dbReference type="SAM" id="MobiDB-lite"/>
    </source>
</evidence>
<dbReference type="GO" id="GO:0030313">
    <property type="term" value="C:cell envelope"/>
    <property type="evidence" value="ECO:0007669"/>
    <property type="project" value="UniProtKB-SubCell"/>
</dbReference>